<reference evidence="2 3" key="1">
    <citation type="submission" date="2014-06" db="EMBL/GenBank/DDBJ databases">
        <title>Evolutionary Origins and Diversification of the Mycorrhizal Mutualists.</title>
        <authorList>
            <consortium name="DOE Joint Genome Institute"/>
            <consortium name="Mycorrhizal Genomics Consortium"/>
            <person name="Kohler A."/>
            <person name="Kuo A."/>
            <person name="Nagy L.G."/>
            <person name="Floudas D."/>
            <person name="Copeland A."/>
            <person name="Barry K.W."/>
            <person name="Cichocki N."/>
            <person name="Veneault-Fourrey C."/>
            <person name="LaButti K."/>
            <person name="Lindquist E.A."/>
            <person name="Lipzen A."/>
            <person name="Lundell T."/>
            <person name="Morin E."/>
            <person name="Murat C."/>
            <person name="Riley R."/>
            <person name="Ohm R."/>
            <person name="Sun H."/>
            <person name="Tunlid A."/>
            <person name="Henrissat B."/>
            <person name="Grigoriev I.V."/>
            <person name="Hibbett D.S."/>
            <person name="Martin F."/>
        </authorList>
    </citation>
    <scope>NUCLEOTIDE SEQUENCE [LARGE SCALE GENOMIC DNA]</scope>
    <source>
        <strain evidence="2 3">SS14</strain>
    </source>
</reference>
<accession>A0A0C9V2A2</accession>
<keyword evidence="1" id="KW-0732">Signal</keyword>
<dbReference type="HOGENOM" id="CLU_051386_0_0_1"/>
<feature type="chain" id="PRO_5002214703" evidence="1">
    <location>
        <begin position="22"/>
        <end position="412"/>
    </location>
</feature>
<dbReference type="OrthoDB" id="3014608at2759"/>
<dbReference type="Proteomes" id="UP000054279">
    <property type="component" value="Unassembled WGS sequence"/>
</dbReference>
<sequence length="412" mass="43398">MVQFKCAGLLLLFIGTTSVLAAPIQTGSRGVREDSLVRRANRRHGTGSRVRVCAGATTTVTVTVSATATASATASAATASATATATSADATTTDAATATDEEEGIVLVGVFDEATTLDAGDLLKVQYLTGSGKYEVEYENTVSNTVTVSQKTATGLAPSGFHFLDTNSFTVKLSDPTANATLLKSDYIFNTSSPLVAAVDITKSLVGRLDTTTNTFVVENVGELEFEDDEGEISLAVDDANGEWAVLAPHFAFTLVDEEGKEELHLNGTFDTVQQYPGGGVKADILFPANDIGSLEVEHNGTAPITVTVTAQTPSVNAPTGFIFIDPQSFVITSSDTTTATLLKVDYLFSESLKAALDVNQGVIGKFDEATQQFVTSIGDFDFEEDENEWTLTVDDLNREWAILAPAAAILA</sequence>
<evidence type="ECO:0000256" key="1">
    <source>
        <dbReference type="SAM" id="SignalP"/>
    </source>
</evidence>
<evidence type="ECO:0000313" key="3">
    <source>
        <dbReference type="Proteomes" id="UP000054279"/>
    </source>
</evidence>
<organism evidence="2 3">
    <name type="scientific">Sphaerobolus stellatus (strain SS14)</name>
    <dbReference type="NCBI Taxonomy" id="990650"/>
    <lineage>
        <taxon>Eukaryota</taxon>
        <taxon>Fungi</taxon>
        <taxon>Dikarya</taxon>
        <taxon>Basidiomycota</taxon>
        <taxon>Agaricomycotina</taxon>
        <taxon>Agaricomycetes</taxon>
        <taxon>Phallomycetidae</taxon>
        <taxon>Geastrales</taxon>
        <taxon>Sphaerobolaceae</taxon>
        <taxon>Sphaerobolus</taxon>
    </lineage>
</organism>
<feature type="signal peptide" evidence="1">
    <location>
        <begin position="1"/>
        <end position="21"/>
    </location>
</feature>
<gene>
    <name evidence="2" type="ORF">M422DRAFT_68409</name>
</gene>
<dbReference type="AlphaFoldDB" id="A0A0C9V2A2"/>
<proteinExistence type="predicted"/>
<keyword evidence="3" id="KW-1185">Reference proteome</keyword>
<evidence type="ECO:0000313" key="2">
    <source>
        <dbReference type="EMBL" id="KIJ41149.1"/>
    </source>
</evidence>
<protein>
    <submittedName>
        <fullName evidence="2">Unplaced genomic scaffold SPHSTscaffold_64, whole genome shotgun sequence</fullName>
    </submittedName>
</protein>
<name>A0A0C9V2A2_SPHS4</name>
<dbReference type="EMBL" id="KN837139">
    <property type="protein sequence ID" value="KIJ41149.1"/>
    <property type="molecule type" value="Genomic_DNA"/>
</dbReference>